<name>A0ACC6CE62_9BURK</name>
<proteinExistence type="predicted"/>
<dbReference type="EMBL" id="JAPPUY010000004">
    <property type="protein sequence ID" value="MCY4746651.1"/>
    <property type="molecule type" value="Genomic_DNA"/>
</dbReference>
<comment type="caution">
    <text evidence="1">The sequence shown here is derived from an EMBL/GenBank/DDBJ whole genome shotgun (WGS) entry which is preliminary data.</text>
</comment>
<evidence type="ECO:0000313" key="1">
    <source>
        <dbReference type="EMBL" id="MCY4746651.1"/>
    </source>
</evidence>
<keyword evidence="2" id="KW-1185">Reference proteome</keyword>
<gene>
    <name evidence="1" type="ORF">NYO99_16865</name>
</gene>
<organism evidence="1 2">
    <name type="scientific">Roseateles hydrophilus</name>
    <dbReference type="NCBI Taxonomy" id="2975054"/>
    <lineage>
        <taxon>Bacteria</taxon>
        <taxon>Pseudomonadati</taxon>
        <taxon>Pseudomonadota</taxon>
        <taxon>Betaproteobacteria</taxon>
        <taxon>Burkholderiales</taxon>
        <taxon>Sphaerotilaceae</taxon>
        <taxon>Roseateles</taxon>
    </lineage>
</organism>
<dbReference type="Proteomes" id="UP001076464">
    <property type="component" value="Unassembled WGS sequence"/>
</dbReference>
<reference evidence="1" key="1">
    <citation type="submission" date="2022-08" db="EMBL/GenBank/DDBJ databases">
        <title>Genome sequencing of Pelomonas sp. UHG3.</title>
        <authorList>
            <person name="So Y."/>
        </authorList>
    </citation>
    <scope>NUCLEOTIDE SEQUENCE</scope>
    <source>
        <strain evidence="1">UHG3</strain>
    </source>
</reference>
<evidence type="ECO:0000313" key="2">
    <source>
        <dbReference type="Proteomes" id="UP001076464"/>
    </source>
</evidence>
<accession>A0ACC6CE62</accession>
<sequence length="746" mass="78524">MTRPSGKSILPLAASFDDEDSNRSANPSFDSVLQARLSRRNILRGGFGTAMTAAFGATALTACGGGDDNPLTPQPPQPKPTETLLSFAAVDKNLNDTITVPAGYTAAVVFATGDPIFAGVSAYKNDGTDTGFDKRAGDCHDGMEYFGLSANGTPDASSSDRALLGMNFEYITPQFLHAKGPSALPRPASEADIEVDAHGVAIVEFRKSFGKFAYVQDSAFNRRITGLTEIEISGPARGNALLVTKFSPSATKTRGTLNNCGTGKTPWGTLLTGEENWTGYFFRAMGDNAKRSANANVALARYGRNATATAAAASRYGWETAGTADKYARWNTSVTGVSADGSDDYRHEINGQGYITEIDPYNATSVIKKRSALGRFAHEAAAFSKPVAGKPLAVYMGDDAQNEYVYKFVSSANWAAADATPTDRIAAGDKYLDSGKLYVAKFNADGTGTWIELSMANPTVAGYTGYTFANDGDVLMHARLAADAVGATKMDRPEWCGTHPVTGEVYFTMTNNSNRRVAPTGSQTQVNAANPRAYSDIKDASTTQQGNVNGHIVRVKETGGEPGAASFNWDVYLFGAESTASPGFVNLSGLTADQDFSSPDGLVFSQSTGICWIQTDDGAFTDTTNCMMLAALPGTVGDGAAQTLNYGTVSVTTPVGKKPTDATLKRFLVGPNNNEITGMCESPDGKVMFVNVQHPGDDTPVSALADPSKFTSHWPGNSGYGAGGATARPRSATVMITKNDGGRIGS</sequence>
<protein>
    <submittedName>
        <fullName evidence="1">PhoX family phosphatase</fullName>
    </submittedName>
</protein>